<keyword evidence="1" id="KW-1133">Transmembrane helix</keyword>
<proteinExistence type="predicted"/>
<accession>A0A922I722</accession>
<feature type="transmembrane region" description="Helical" evidence="1">
    <location>
        <begin position="139"/>
        <end position="166"/>
    </location>
</feature>
<gene>
    <name evidence="3" type="ORF">DERF_000291</name>
    <name evidence="2" type="ORF">HUG17_8127</name>
</gene>
<reference evidence="3" key="4">
    <citation type="journal article" date="2022" name="Res Sq">
        <title>Comparative Genomics Reveals Insights into the Divergent Evolution of Astigmatic Mites and Household Pest Adaptations.</title>
        <authorList>
            <person name="Xiong Q."/>
            <person name="Wan A.T.-Y."/>
            <person name="Liu X.-Y."/>
            <person name="Fung C.S.-H."/>
            <person name="Xiao X."/>
            <person name="Malainual N."/>
            <person name="Hou J."/>
            <person name="Wang L."/>
            <person name="Wang M."/>
            <person name="Yang K."/>
            <person name="Cui Y."/>
            <person name="Leung E."/>
            <person name="Nong W."/>
            <person name="Shin S.-K."/>
            <person name="Au S."/>
            <person name="Jeong K.Y."/>
            <person name="Chew F.T."/>
            <person name="Hui J."/>
            <person name="Leung T.F."/>
            <person name="Tungtrongchitr A."/>
            <person name="Zhong N."/>
            <person name="Liu Z."/>
            <person name="Tsui S."/>
        </authorList>
    </citation>
    <scope>NUCLEOTIDE SEQUENCE</scope>
    <source>
        <strain evidence="3">Derf</strain>
        <tissue evidence="3">Whole organism</tissue>
    </source>
</reference>
<evidence type="ECO:0000313" key="4">
    <source>
        <dbReference type="Proteomes" id="UP000790347"/>
    </source>
</evidence>
<keyword evidence="4" id="KW-1185">Reference proteome</keyword>
<feature type="transmembrane region" description="Helical" evidence="1">
    <location>
        <begin position="245"/>
        <end position="268"/>
    </location>
</feature>
<sequence>MNNDIDIDLIKSYEILMSFYGFSFDKYNLYRRTTWIMILLLILSWSDIIWGTWVVIKGLQTDDKQPCYFLEIGCLILSPKLRRHGNFLMTAYRCISFQLYNIFYFFDNYDWFCQTNTHFEILMQNIPDKFRRFTSNKKLICFGQCMTNTITIIYNIVLFGMCYFANGLRSWQEILLNHLIITCTTYFCGFFVIQNYLLNNICACALRTYNEWIKYESKSMTELHTMKQFAVLVLMIQNAKVYLKSFYLVMISCLFGVTLEFFYMTFYADNIDKLLNYFAAFTLITFTSYIIYFSLIPNRIEIEAKRCSKLIYKQFAIDIIKYRDYGSNIQEEFDIGMSFQNVNEIIRMGNSFCKPLGLEIMGSPVNATTIITFTTIFFTISTLILRKYN</sequence>
<reference evidence="3" key="1">
    <citation type="submission" date="2013-05" db="EMBL/GenBank/DDBJ databases">
        <authorList>
            <person name="Yim A.K.Y."/>
            <person name="Chan T.F."/>
            <person name="Ji K.M."/>
            <person name="Liu X.Y."/>
            <person name="Zhou J.W."/>
            <person name="Li R.Q."/>
            <person name="Yang K.Y."/>
            <person name="Li J."/>
            <person name="Li M."/>
            <person name="Law P.T.W."/>
            <person name="Wu Y.L."/>
            <person name="Cai Z.L."/>
            <person name="Qin H."/>
            <person name="Bao Y."/>
            <person name="Leung R.K.K."/>
            <person name="Ng P.K.S."/>
            <person name="Zou J."/>
            <person name="Zhong X.J."/>
            <person name="Ran P.X."/>
            <person name="Zhong N.S."/>
            <person name="Liu Z.G."/>
            <person name="Tsui S.K.W."/>
        </authorList>
    </citation>
    <scope>NUCLEOTIDE SEQUENCE</scope>
    <source>
        <strain evidence="3">Derf</strain>
        <tissue evidence="3">Whole organism</tissue>
    </source>
</reference>
<keyword evidence="1" id="KW-0812">Transmembrane</keyword>
<evidence type="ECO:0000256" key="1">
    <source>
        <dbReference type="SAM" id="Phobius"/>
    </source>
</evidence>
<feature type="transmembrane region" description="Helical" evidence="1">
    <location>
        <begin position="274"/>
        <end position="296"/>
    </location>
</feature>
<dbReference type="EMBL" id="SDOV01000005">
    <property type="protein sequence ID" value="KAH7640658.1"/>
    <property type="molecule type" value="Genomic_DNA"/>
</dbReference>
<protein>
    <submittedName>
        <fullName evidence="3">Uncharacterized protein</fullName>
    </submittedName>
</protein>
<feature type="transmembrane region" description="Helical" evidence="1">
    <location>
        <begin position="178"/>
        <end position="198"/>
    </location>
</feature>
<dbReference type="Proteomes" id="UP000790347">
    <property type="component" value="Unassembled WGS sequence"/>
</dbReference>
<comment type="caution">
    <text evidence="3">The sequence shown here is derived from an EMBL/GenBank/DDBJ whole genome shotgun (WGS) entry which is preliminary data.</text>
</comment>
<keyword evidence="1" id="KW-0472">Membrane</keyword>
<organism evidence="3 4">
    <name type="scientific">Dermatophagoides farinae</name>
    <name type="common">American house dust mite</name>
    <dbReference type="NCBI Taxonomy" id="6954"/>
    <lineage>
        <taxon>Eukaryota</taxon>
        <taxon>Metazoa</taxon>
        <taxon>Ecdysozoa</taxon>
        <taxon>Arthropoda</taxon>
        <taxon>Chelicerata</taxon>
        <taxon>Arachnida</taxon>
        <taxon>Acari</taxon>
        <taxon>Acariformes</taxon>
        <taxon>Sarcoptiformes</taxon>
        <taxon>Astigmata</taxon>
        <taxon>Psoroptidia</taxon>
        <taxon>Analgoidea</taxon>
        <taxon>Pyroglyphidae</taxon>
        <taxon>Dermatophagoidinae</taxon>
        <taxon>Dermatophagoides</taxon>
    </lineage>
</organism>
<dbReference type="AlphaFoldDB" id="A0A922I722"/>
<dbReference type="OrthoDB" id="10672784at2759"/>
<evidence type="ECO:0000313" key="3">
    <source>
        <dbReference type="EMBL" id="KAH9526189.1"/>
    </source>
</evidence>
<reference evidence="2" key="2">
    <citation type="submission" date="2020-06" db="EMBL/GenBank/DDBJ databases">
        <authorList>
            <person name="Ji K."/>
            <person name="Li J."/>
        </authorList>
    </citation>
    <scope>NUCLEOTIDE SEQUENCE</scope>
    <source>
        <strain evidence="2">JKM2019</strain>
        <tissue evidence="2">Whole body</tissue>
    </source>
</reference>
<feature type="transmembrane region" description="Helical" evidence="1">
    <location>
        <begin position="364"/>
        <end position="385"/>
    </location>
</feature>
<reference evidence="2" key="3">
    <citation type="journal article" date="2021" name="World Allergy Organ. J.">
        <title>Chromosome-level assembly of Dermatophagoides farinae genome and transcriptome reveals two novel allergens Der f 37 and Der f 39.</title>
        <authorList>
            <person name="Chen J."/>
            <person name="Cai Z."/>
            <person name="Fan D."/>
            <person name="Hu J."/>
            <person name="Hou Y."/>
            <person name="He Y."/>
            <person name="Zhang Z."/>
            <person name="Zhao Z."/>
            <person name="Gao P."/>
            <person name="Hu W."/>
            <person name="Sun J."/>
            <person name="Li J."/>
            <person name="Ji K."/>
        </authorList>
    </citation>
    <scope>NUCLEOTIDE SEQUENCE</scope>
    <source>
        <strain evidence="2">JKM2019</strain>
    </source>
</reference>
<feature type="transmembrane region" description="Helical" evidence="1">
    <location>
        <begin position="35"/>
        <end position="56"/>
    </location>
</feature>
<dbReference type="Proteomes" id="UP000828236">
    <property type="component" value="Unassembled WGS sequence"/>
</dbReference>
<evidence type="ECO:0000313" key="2">
    <source>
        <dbReference type="EMBL" id="KAH7640658.1"/>
    </source>
</evidence>
<dbReference type="EMBL" id="ASGP02000001">
    <property type="protein sequence ID" value="KAH9526189.1"/>
    <property type="molecule type" value="Genomic_DNA"/>
</dbReference>
<name>A0A922I722_DERFA</name>